<dbReference type="AlphaFoldDB" id="A0A645JZ48"/>
<dbReference type="EMBL" id="VSSQ01144981">
    <property type="protein sequence ID" value="MPN64303.1"/>
    <property type="molecule type" value="Genomic_DNA"/>
</dbReference>
<accession>A0A645JZ48</accession>
<evidence type="ECO:0000313" key="1">
    <source>
        <dbReference type="EMBL" id="MPN64303.1"/>
    </source>
</evidence>
<sequence>MVLLAKRNHVLVRGNLKHAVRRGVDNRFTGLHVLVAQTLDDLRSAGNLVSECSPADFCFEFRNQFLREPMRIGLKRLLER</sequence>
<reference evidence="1" key="1">
    <citation type="submission" date="2019-08" db="EMBL/GenBank/DDBJ databases">
        <authorList>
            <person name="Kucharzyk K."/>
            <person name="Murdoch R.W."/>
            <person name="Higgins S."/>
            <person name="Loffler F."/>
        </authorList>
    </citation>
    <scope>NUCLEOTIDE SEQUENCE</scope>
</reference>
<proteinExistence type="predicted"/>
<protein>
    <submittedName>
        <fullName evidence="1">Uncharacterized protein</fullName>
    </submittedName>
</protein>
<name>A0A645JZ48_9ZZZZ</name>
<comment type="caution">
    <text evidence="1">The sequence shown here is derived from an EMBL/GenBank/DDBJ whole genome shotgun (WGS) entry which is preliminary data.</text>
</comment>
<gene>
    <name evidence="1" type="ORF">SDC9_212074</name>
</gene>
<organism evidence="1">
    <name type="scientific">bioreactor metagenome</name>
    <dbReference type="NCBI Taxonomy" id="1076179"/>
    <lineage>
        <taxon>unclassified sequences</taxon>
        <taxon>metagenomes</taxon>
        <taxon>ecological metagenomes</taxon>
    </lineage>
</organism>